<accession>A0A8H7SHX5</accession>
<dbReference type="EMBL" id="JAEPRE010000280">
    <property type="protein sequence ID" value="KAG2229376.1"/>
    <property type="molecule type" value="Genomic_DNA"/>
</dbReference>
<sequence length="79" mass="8674">MGILHEETASFITPPQSITDIVFNKLLPVQPSIIGRVEEAVAVSAIREVPFSPVIGDEKKKLRRLRNKTGAVVPKLKKA</sequence>
<keyword evidence="2" id="KW-1185">Reference proteome</keyword>
<reference evidence="1" key="1">
    <citation type="submission" date="2021-01" db="EMBL/GenBank/DDBJ databases">
        <title>Metabolic potential, ecology and presence of endohyphal bacteria is reflected in genomic diversity of Mucoromycotina.</title>
        <authorList>
            <person name="Muszewska A."/>
            <person name="Okrasinska A."/>
            <person name="Steczkiewicz K."/>
            <person name="Drgas O."/>
            <person name="Orlowska M."/>
            <person name="Perlinska-Lenart U."/>
            <person name="Aleksandrzak-Piekarczyk T."/>
            <person name="Szatraj K."/>
            <person name="Zielenkiewicz U."/>
            <person name="Pilsyk S."/>
            <person name="Malc E."/>
            <person name="Mieczkowski P."/>
            <person name="Kruszewska J.S."/>
            <person name="Biernat P."/>
            <person name="Pawlowska J."/>
        </authorList>
    </citation>
    <scope>NUCLEOTIDE SEQUENCE</scope>
    <source>
        <strain evidence="1">WA0000018081</strain>
    </source>
</reference>
<dbReference type="Proteomes" id="UP000613177">
    <property type="component" value="Unassembled WGS sequence"/>
</dbReference>
<comment type="caution">
    <text evidence="1">The sequence shown here is derived from an EMBL/GenBank/DDBJ whole genome shotgun (WGS) entry which is preliminary data.</text>
</comment>
<evidence type="ECO:0000313" key="2">
    <source>
        <dbReference type="Proteomes" id="UP000613177"/>
    </source>
</evidence>
<protein>
    <submittedName>
        <fullName evidence="1">Uncharacterized protein</fullName>
    </submittedName>
</protein>
<organism evidence="1 2">
    <name type="scientific">Thamnidium elegans</name>
    <dbReference type="NCBI Taxonomy" id="101142"/>
    <lineage>
        <taxon>Eukaryota</taxon>
        <taxon>Fungi</taxon>
        <taxon>Fungi incertae sedis</taxon>
        <taxon>Mucoromycota</taxon>
        <taxon>Mucoromycotina</taxon>
        <taxon>Mucoromycetes</taxon>
        <taxon>Mucorales</taxon>
        <taxon>Mucorineae</taxon>
        <taxon>Mucoraceae</taxon>
        <taxon>Thamnidium</taxon>
    </lineage>
</organism>
<gene>
    <name evidence="1" type="ORF">INT48_000913</name>
</gene>
<dbReference type="AlphaFoldDB" id="A0A8H7SHX5"/>
<evidence type="ECO:0000313" key="1">
    <source>
        <dbReference type="EMBL" id="KAG2229376.1"/>
    </source>
</evidence>
<name>A0A8H7SHX5_9FUNG</name>
<proteinExistence type="predicted"/>